<dbReference type="RefSeq" id="WP_093005220.1">
    <property type="nucleotide sequence ID" value="NZ_FNZZ01000003.1"/>
</dbReference>
<dbReference type="InterPro" id="IPR002933">
    <property type="entry name" value="Peptidase_M20"/>
</dbReference>
<name>A0A1H7NMR8_9SPHN</name>
<dbReference type="PIRSF" id="PIRSF005962">
    <property type="entry name" value="Pept_M20D_amidohydro"/>
    <property type="match status" value="1"/>
</dbReference>
<feature type="binding site" evidence="2">
    <location>
        <position position="200"/>
    </location>
    <ligand>
        <name>Mn(2+)</name>
        <dbReference type="ChEBI" id="CHEBI:29035"/>
        <label>2</label>
    </ligand>
</feature>
<evidence type="ECO:0000256" key="1">
    <source>
        <dbReference type="ARBA" id="ARBA00022801"/>
    </source>
</evidence>
<feature type="chain" id="PRO_5011628438" evidence="3">
    <location>
        <begin position="26"/>
        <end position="453"/>
    </location>
</feature>
<keyword evidence="6" id="KW-1185">Reference proteome</keyword>
<dbReference type="EMBL" id="FNZZ01000003">
    <property type="protein sequence ID" value="SEL24227.1"/>
    <property type="molecule type" value="Genomic_DNA"/>
</dbReference>
<organism evidence="5 6">
    <name type="scientific">Sphingomonas palmae</name>
    <dbReference type="NCBI Taxonomy" id="1855283"/>
    <lineage>
        <taxon>Bacteria</taxon>
        <taxon>Pseudomonadati</taxon>
        <taxon>Pseudomonadota</taxon>
        <taxon>Alphaproteobacteria</taxon>
        <taxon>Sphingomonadales</taxon>
        <taxon>Sphingomonadaceae</taxon>
        <taxon>Sphingomonas</taxon>
    </lineage>
</organism>
<evidence type="ECO:0000259" key="4">
    <source>
        <dbReference type="Pfam" id="PF07687"/>
    </source>
</evidence>
<dbReference type="Proteomes" id="UP000199214">
    <property type="component" value="Unassembled WGS sequence"/>
</dbReference>
<dbReference type="InterPro" id="IPR036264">
    <property type="entry name" value="Bact_exopeptidase_dim_dom"/>
</dbReference>
<keyword evidence="2" id="KW-0464">Manganese</keyword>
<dbReference type="PANTHER" id="PTHR11014">
    <property type="entry name" value="PEPTIDASE M20 FAMILY MEMBER"/>
    <property type="match status" value="1"/>
</dbReference>
<protein>
    <submittedName>
        <fullName evidence="5">Hippurate hydrolase</fullName>
    </submittedName>
</protein>
<dbReference type="InterPro" id="IPR011650">
    <property type="entry name" value="Peptidase_M20_dimer"/>
</dbReference>
<feature type="binding site" evidence="2">
    <location>
        <position position="173"/>
    </location>
    <ligand>
        <name>Mn(2+)</name>
        <dbReference type="ChEBI" id="CHEBI:29035"/>
        <label>1</label>
    </ligand>
</feature>
<dbReference type="PANTHER" id="PTHR11014:SF63">
    <property type="entry name" value="METALLOPEPTIDASE, PUTATIVE (AFU_ORTHOLOGUE AFUA_6G09600)-RELATED"/>
    <property type="match status" value="1"/>
</dbReference>
<feature type="binding site" evidence="2">
    <location>
        <position position="137"/>
    </location>
    <ligand>
        <name>Mn(2+)</name>
        <dbReference type="ChEBI" id="CHEBI:29035"/>
        <label>2</label>
    </ligand>
</feature>
<dbReference type="Gene3D" id="3.40.630.10">
    <property type="entry name" value="Zn peptidases"/>
    <property type="match status" value="1"/>
</dbReference>
<dbReference type="InterPro" id="IPR017439">
    <property type="entry name" value="Amidohydrolase"/>
</dbReference>
<evidence type="ECO:0000256" key="3">
    <source>
        <dbReference type="SAM" id="SignalP"/>
    </source>
</evidence>
<evidence type="ECO:0000256" key="2">
    <source>
        <dbReference type="PIRSR" id="PIRSR005962-1"/>
    </source>
</evidence>
<dbReference type="Pfam" id="PF07687">
    <property type="entry name" value="M20_dimer"/>
    <property type="match status" value="1"/>
</dbReference>
<keyword evidence="3" id="KW-0732">Signal</keyword>
<keyword evidence="2" id="KW-0479">Metal-binding</keyword>
<dbReference type="SUPFAM" id="SSF53187">
    <property type="entry name" value="Zn-dependent exopeptidases"/>
    <property type="match status" value="1"/>
</dbReference>
<dbReference type="STRING" id="1855283.SAMN05216382_1625"/>
<proteinExistence type="predicted"/>
<feature type="binding site" evidence="2">
    <location>
        <position position="139"/>
    </location>
    <ligand>
        <name>Mn(2+)</name>
        <dbReference type="ChEBI" id="CHEBI:29035"/>
        <label>2</label>
    </ligand>
</feature>
<reference evidence="6" key="1">
    <citation type="submission" date="2016-10" db="EMBL/GenBank/DDBJ databases">
        <authorList>
            <person name="Varghese N."/>
            <person name="Submissions S."/>
        </authorList>
    </citation>
    <scope>NUCLEOTIDE SEQUENCE [LARGE SCALE GENOMIC DNA]</scope>
    <source>
        <strain evidence="6">JS21-1</strain>
    </source>
</reference>
<dbReference type="Gene3D" id="3.30.70.360">
    <property type="match status" value="1"/>
</dbReference>
<dbReference type="NCBIfam" id="TIGR01891">
    <property type="entry name" value="amidohydrolases"/>
    <property type="match status" value="1"/>
</dbReference>
<dbReference type="GO" id="GO:0046872">
    <property type="term" value="F:metal ion binding"/>
    <property type="evidence" value="ECO:0007669"/>
    <property type="project" value="UniProtKB-KW"/>
</dbReference>
<comment type="cofactor">
    <cofactor evidence="2">
        <name>Mn(2+)</name>
        <dbReference type="ChEBI" id="CHEBI:29035"/>
    </cofactor>
    <text evidence="2">The Mn(2+) ion enhances activity.</text>
</comment>
<feature type="signal peptide" evidence="3">
    <location>
        <begin position="1"/>
        <end position="25"/>
    </location>
</feature>
<dbReference type="OrthoDB" id="9777385at2"/>
<accession>A0A1H7NMR8</accession>
<keyword evidence="1 5" id="KW-0378">Hydrolase</keyword>
<dbReference type="Pfam" id="PF01546">
    <property type="entry name" value="Peptidase_M20"/>
    <property type="match status" value="1"/>
</dbReference>
<feature type="domain" description="Peptidase M20 dimerisation" evidence="4">
    <location>
        <begin position="222"/>
        <end position="312"/>
    </location>
</feature>
<evidence type="ECO:0000313" key="6">
    <source>
        <dbReference type="Proteomes" id="UP000199214"/>
    </source>
</evidence>
<dbReference type="SUPFAM" id="SSF55031">
    <property type="entry name" value="Bacterial exopeptidase dimerisation domain"/>
    <property type="match status" value="1"/>
</dbReference>
<dbReference type="AlphaFoldDB" id="A0A1H7NMR8"/>
<dbReference type="GO" id="GO:0016787">
    <property type="term" value="F:hydrolase activity"/>
    <property type="evidence" value="ECO:0007669"/>
    <property type="project" value="UniProtKB-KW"/>
</dbReference>
<gene>
    <name evidence="5" type="ORF">SAMN05216382_1625</name>
</gene>
<sequence>MRLIHLLTAAGTLAALPALTAPALAEPDYAAAVRADYKRDLGAMWDDFHRNPELSFRETRTAAKMAAALRAIPGMTVTEKIGQTGVVGVLKNGAGPVVLLRADMDGLPVEEKSGLANASHARQVGVDGVEAPVMHACGHDTHITAMVATARRLAALRDRWSGTIVFVVQPAEERVGGAKAMIADGLFTRFPKPDYALAFHVAAGMEAGTVSASESIQYSSSDSVNIDVPGIGAHGASPNEGKDPVYMASQLVIALQGLVSRERAPLDPGVITVGSFHAGLKHNIISDAAKLQVTVRANNEAERARLLAGIKRVAYGIGVMNGMPKDKMPIVTVSEGTPTTINDAVLARRLNAVMAEALGAKNVPAFHQDGMGAEDFAYYVQPDTGVKGYYFAVGGSTRAEIDAAARGGPRIGSHHSPEFRIAPEAAITTGAIAMTAAVLDLTKPGAARVGTGS</sequence>
<evidence type="ECO:0000313" key="5">
    <source>
        <dbReference type="EMBL" id="SEL24227.1"/>
    </source>
</evidence>
<feature type="binding site" evidence="2">
    <location>
        <position position="415"/>
    </location>
    <ligand>
        <name>Mn(2+)</name>
        <dbReference type="ChEBI" id="CHEBI:29035"/>
        <label>2</label>
    </ligand>
</feature>